<organism evidence="1 2">
    <name type="scientific">Streptomyces mauvecolor</name>
    <dbReference type="NCBI Taxonomy" id="58345"/>
    <lineage>
        <taxon>Bacteria</taxon>
        <taxon>Bacillati</taxon>
        <taxon>Actinomycetota</taxon>
        <taxon>Actinomycetes</taxon>
        <taxon>Kitasatosporales</taxon>
        <taxon>Streptomycetaceae</taxon>
        <taxon>Streptomyces</taxon>
    </lineage>
</organism>
<protein>
    <submittedName>
        <fullName evidence="1">Uncharacterized protein</fullName>
    </submittedName>
</protein>
<accession>A0ABV9UTC5</accession>
<dbReference type="RefSeq" id="WP_344374178.1">
    <property type="nucleotide sequence ID" value="NZ_BAAASQ010000008.1"/>
</dbReference>
<name>A0ABV9UTC5_9ACTN</name>
<reference evidence="2" key="1">
    <citation type="journal article" date="2019" name="Int. J. Syst. Evol. Microbiol.">
        <title>The Global Catalogue of Microorganisms (GCM) 10K type strain sequencing project: providing services to taxonomists for standard genome sequencing and annotation.</title>
        <authorList>
            <consortium name="The Broad Institute Genomics Platform"/>
            <consortium name="The Broad Institute Genome Sequencing Center for Infectious Disease"/>
            <person name="Wu L."/>
            <person name="Ma J."/>
        </authorList>
    </citation>
    <scope>NUCLEOTIDE SEQUENCE [LARGE SCALE GENOMIC DNA]</scope>
    <source>
        <strain evidence="2">CCM 7224</strain>
    </source>
</reference>
<sequence>MILLSDLPVLDECDQVYIAGGGPAGECLRLNPTASRLWRSTVGTLREDGLAALPEPSRSFLEQLLQRGVLRWHA</sequence>
<evidence type="ECO:0000313" key="2">
    <source>
        <dbReference type="Proteomes" id="UP001595834"/>
    </source>
</evidence>
<comment type="caution">
    <text evidence="1">The sequence shown here is derived from an EMBL/GenBank/DDBJ whole genome shotgun (WGS) entry which is preliminary data.</text>
</comment>
<gene>
    <name evidence="1" type="ORF">ACFPFX_29605</name>
</gene>
<dbReference type="Proteomes" id="UP001595834">
    <property type="component" value="Unassembled WGS sequence"/>
</dbReference>
<proteinExistence type="predicted"/>
<keyword evidence="2" id="KW-1185">Reference proteome</keyword>
<evidence type="ECO:0000313" key="1">
    <source>
        <dbReference type="EMBL" id="MFC4960460.1"/>
    </source>
</evidence>
<dbReference type="EMBL" id="JBHSIZ010000036">
    <property type="protein sequence ID" value="MFC4960460.1"/>
    <property type="molecule type" value="Genomic_DNA"/>
</dbReference>